<gene>
    <name evidence="6" type="ordered locus">Nitsa_0865</name>
</gene>
<sequence>MASRFALLFTLLFSSILFASPAKLKSLEMGVNRLILHFDRTFPKENVHSFILKGKDSFRYVFDLKNTRLAGKKLTSKLHYGPSIRSIRIAQYRSNIVRLVVETPEPYAVAHYPLQSRSYIIVLPKGSSDFSTQIRGLFSGLQSKTGRKKAPLSHKAASRKKTSKSRSDAYRAASGSHMMKNPPPKAHRRYTVIVDPGHGGHDTGALDPTHRYREKDAVLQIALRLRNHLRKMGFNVVMTRSSDRFIKLRRRTHFANLKHGDVFVSIHANAVGRLSRAATAHGIETYFLSPARSERARRVAAKENSIAFIRRDSKTMNSFISTLTRSKIILSNMLALDVQRSILGTLRRRYRNVTDGGVRAAPFWVLVGAEMPAILVETGYITNPWEKKRLFNPRYQDMEAQGIAKGIVRFLRNREREME</sequence>
<dbReference type="EC" id="3.5.1.28" evidence="2"/>
<dbReference type="InterPro" id="IPR002508">
    <property type="entry name" value="MurNAc-LAA_cat"/>
</dbReference>
<dbReference type="SUPFAM" id="SSF53187">
    <property type="entry name" value="Zn-dependent exopeptidases"/>
    <property type="match status" value="1"/>
</dbReference>
<dbReference type="OrthoDB" id="9806267at2"/>
<dbReference type="RefSeq" id="WP_013553819.1">
    <property type="nucleotide sequence ID" value="NC_014935.1"/>
</dbReference>
<dbReference type="FunFam" id="3.40.630.40:FF:000005">
    <property type="entry name" value="N-acetylmuramoyl-L-alanine amidase (AmiA)"/>
    <property type="match status" value="1"/>
</dbReference>
<protein>
    <recommendedName>
        <fullName evidence="2">N-acetylmuramoyl-L-alanine amidase</fullName>
        <ecNumber evidence="2">3.5.1.28</ecNumber>
    </recommendedName>
</protein>
<evidence type="ECO:0000256" key="3">
    <source>
        <dbReference type="ARBA" id="ARBA00022801"/>
    </source>
</evidence>
<dbReference type="Gene3D" id="3.40.630.40">
    <property type="entry name" value="Zn-dependent exopeptidases"/>
    <property type="match status" value="1"/>
</dbReference>
<dbReference type="AlphaFoldDB" id="E6X2Q9"/>
<dbReference type="KEGG" id="nsa:Nitsa_0865"/>
<dbReference type="GO" id="GO:0009253">
    <property type="term" value="P:peptidoglycan catabolic process"/>
    <property type="evidence" value="ECO:0007669"/>
    <property type="project" value="InterPro"/>
</dbReference>
<reference evidence="7" key="2">
    <citation type="submission" date="2011-01" db="EMBL/GenBank/DDBJ databases">
        <title>The complete genome of Nitratifractor salsuginis DSM 16511.</title>
        <authorList>
            <consortium name="US DOE Joint Genome Institute (JGI-PGF)"/>
            <person name="Lucas S."/>
            <person name="Copeland A."/>
            <person name="Lapidus A."/>
            <person name="Bruce D."/>
            <person name="Goodwin L."/>
            <person name="Pitluck S."/>
            <person name="Kyrpides N."/>
            <person name="Mavromatis K."/>
            <person name="Ivanova N."/>
            <person name="Mikhailova N."/>
            <person name="Zeytun A."/>
            <person name="Detter J.C."/>
            <person name="Tapia R."/>
            <person name="Han C."/>
            <person name="Land M."/>
            <person name="Hauser L."/>
            <person name="Markowitz V."/>
            <person name="Cheng J.-F."/>
            <person name="Hugenholtz P."/>
            <person name="Woyke T."/>
            <person name="Wu D."/>
            <person name="Tindall B."/>
            <person name="Schuetze A."/>
            <person name="Brambilla E."/>
            <person name="Klenk H.-P."/>
            <person name="Eisen J.A."/>
        </authorList>
    </citation>
    <scope>NUCLEOTIDE SEQUENCE [LARGE SCALE GENOMIC DNA]</scope>
    <source>
        <strain evidence="7">DSM 16511 / JCM 12458 / E9I37-1</strain>
    </source>
</reference>
<dbReference type="Proteomes" id="UP000008633">
    <property type="component" value="Chromosome"/>
</dbReference>
<dbReference type="STRING" id="749222.Nitsa_0865"/>
<organism evidence="6 7">
    <name type="scientific">Nitratifractor salsuginis (strain DSM 16511 / JCM 12458 / E9I37-1)</name>
    <dbReference type="NCBI Taxonomy" id="749222"/>
    <lineage>
        <taxon>Bacteria</taxon>
        <taxon>Pseudomonadati</taxon>
        <taxon>Campylobacterota</taxon>
        <taxon>Epsilonproteobacteria</taxon>
        <taxon>Campylobacterales</taxon>
        <taxon>Sulfurovaceae</taxon>
        <taxon>Nitratifractor</taxon>
    </lineage>
</organism>
<keyword evidence="3 6" id="KW-0378">Hydrolase</keyword>
<feature type="region of interest" description="Disordered" evidence="4">
    <location>
        <begin position="145"/>
        <end position="185"/>
    </location>
</feature>
<evidence type="ECO:0000313" key="7">
    <source>
        <dbReference type="Proteomes" id="UP000008633"/>
    </source>
</evidence>
<dbReference type="eggNOG" id="COG0860">
    <property type="taxonomic scope" value="Bacteria"/>
</dbReference>
<evidence type="ECO:0000256" key="4">
    <source>
        <dbReference type="SAM" id="MobiDB-lite"/>
    </source>
</evidence>
<comment type="catalytic activity">
    <reaction evidence="1">
        <text>Hydrolyzes the link between N-acetylmuramoyl residues and L-amino acid residues in certain cell-wall glycopeptides.</text>
        <dbReference type="EC" id="3.5.1.28"/>
    </reaction>
</comment>
<proteinExistence type="predicted"/>
<accession>E6X2Q9</accession>
<feature type="domain" description="MurNAc-LAA" evidence="5">
    <location>
        <begin position="252"/>
        <end position="408"/>
    </location>
</feature>
<dbReference type="CDD" id="cd02696">
    <property type="entry name" value="MurNAc-LAA"/>
    <property type="match status" value="1"/>
</dbReference>
<feature type="compositionally biased region" description="Basic residues" evidence="4">
    <location>
        <begin position="145"/>
        <end position="164"/>
    </location>
</feature>
<dbReference type="PANTHER" id="PTHR30404">
    <property type="entry name" value="N-ACETYLMURAMOYL-L-ALANINE AMIDASE"/>
    <property type="match status" value="1"/>
</dbReference>
<dbReference type="Gene3D" id="2.60.40.3500">
    <property type="match status" value="1"/>
</dbReference>
<evidence type="ECO:0000256" key="2">
    <source>
        <dbReference type="ARBA" id="ARBA00011901"/>
    </source>
</evidence>
<name>E6X2Q9_NITSE</name>
<evidence type="ECO:0000259" key="5">
    <source>
        <dbReference type="SMART" id="SM00646"/>
    </source>
</evidence>
<dbReference type="Pfam" id="PF01520">
    <property type="entry name" value="Amidase_3"/>
    <property type="match status" value="1"/>
</dbReference>
<evidence type="ECO:0000313" key="6">
    <source>
        <dbReference type="EMBL" id="ADV46125.1"/>
    </source>
</evidence>
<dbReference type="EMBL" id="CP002452">
    <property type="protein sequence ID" value="ADV46125.1"/>
    <property type="molecule type" value="Genomic_DNA"/>
</dbReference>
<dbReference type="SMART" id="SM00646">
    <property type="entry name" value="Ami_3"/>
    <property type="match status" value="1"/>
</dbReference>
<reference evidence="6 7" key="1">
    <citation type="journal article" date="2011" name="Stand. Genomic Sci.">
        <title>Complete genome sequence of Nitratifractor salsuginis type strain (E9I37-1).</title>
        <authorList>
            <person name="Anderson I."/>
            <person name="Sikorski J."/>
            <person name="Zeytun A."/>
            <person name="Nolan M."/>
            <person name="Lapidus A."/>
            <person name="Lucas S."/>
            <person name="Hammon N."/>
            <person name="Deshpande S."/>
            <person name="Cheng J.F."/>
            <person name="Tapia R."/>
            <person name="Han C."/>
            <person name="Goodwin L."/>
            <person name="Pitluck S."/>
            <person name="Liolios K."/>
            <person name="Pagani I."/>
            <person name="Ivanova N."/>
            <person name="Huntemann M."/>
            <person name="Mavromatis K."/>
            <person name="Ovchinikova G."/>
            <person name="Pati A."/>
            <person name="Chen A."/>
            <person name="Palaniappan K."/>
            <person name="Land M."/>
            <person name="Hauser L."/>
            <person name="Brambilla E.M."/>
            <person name="Ngatchou-Djao O.D."/>
            <person name="Rohde M."/>
            <person name="Tindall B.J."/>
            <person name="Goker M."/>
            <person name="Detter J.C."/>
            <person name="Woyke T."/>
            <person name="Bristow J."/>
            <person name="Eisen J.A."/>
            <person name="Markowitz V."/>
            <person name="Hugenholtz P."/>
            <person name="Klenk H.P."/>
            <person name="Kyrpides N.C."/>
        </authorList>
    </citation>
    <scope>NUCLEOTIDE SEQUENCE [LARGE SCALE GENOMIC DNA]</scope>
    <source>
        <strain evidence="7">DSM 16511 / JCM 12458 / E9I37-1</strain>
    </source>
</reference>
<evidence type="ECO:0000256" key="1">
    <source>
        <dbReference type="ARBA" id="ARBA00001561"/>
    </source>
</evidence>
<dbReference type="GO" id="GO:0030288">
    <property type="term" value="C:outer membrane-bounded periplasmic space"/>
    <property type="evidence" value="ECO:0007669"/>
    <property type="project" value="TreeGrafter"/>
</dbReference>
<dbReference type="InterPro" id="IPR050695">
    <property type="entry name" value="N-acetylmuramoyl_amidase_3"/>
</dbReference>
<dbReference type="Pfam" id="PF11741">
    <property type="entry name" value="AMIN"/>
    <property type="match status" value="1"/>
</dbReference>
<dbReference type="HOGENOM" id="CLU_014322_11_1_7"/>
<dbReference type="InterPro" id="IPR021731">
    <property type="entry name" value="AMIN_dom"/>
</dbReference>
<keyword evidence="7" id="KW-1185">Reference proteome</keyword>
<dbReference type="GO" id="GO:0008745">
    <property type="term" value="F:N-acetylmuramoyl-L-alanine amidase activity"/>
    <property type="evidence" value="ECO:0007669"/>
    <property type="project" value="UniProtKB-EC"/>
</dbReference>
<dbReference type="PANTHER" id="PTHR30404:SF0">
    <property type="entry name" value="N-ACETYLMURAMOYL-L-ALANINE AMIDASE AMIC"/>
    <property type="match status" value="1"/>
</dbReference>